<feature type="transmembrane region" description="Helical" evidence="1">
    <location>
        <begin position="83"/>
        <end position="103"/>
    </location>
</feature>
<accession>A0ABY7WCF1</accession>
<keyword evidence="1" id="KW-1133">Transmembrane helix</keyword>
<gene>
    <name evidence="2" type="ORF">PQ465_13605</name>
</gene>
<keyword evidence="3" id="KW-1185">Reference proteome</keyword>
<sequence length="158" mass="17876">MAVSAIVSLKKIKLPIKPTLPVYSIHVIRVIVEIILLALYKQEKIPRLMTLEGWNIDILFGISALVIWYGVAVKRFEFSKKVILLWNLLGILSLFWVLMIGILSSPLPLQQLAFDMPNTAVLIFPYSLLPAVVVPLIILVHLIEIKRLTLLDNTITIK</sequence>
<proteinExistence type="predicted"/>
<protein>
    <submittedName>
        <fullName evidence="2">Uncharacterized protein</fullName>
    </submittedName>
</protein>
<evidence type="ECO:0000313" key="3">
    <source>
        <dbReference type="Proteomes" id="UP001221558"/>
    </source>
</evidence>
<organism evidence="2 3">
    <name type="scientific">Sphingobacterium oryzagri</name>
    <dbReference type="NCBI Taxonomy" id="3025669"/>
    <lineage>
        <taxon>Bacteria</taxon>
        <taxon>Pseudomonadati</taxon>
        <taxon>Bacteroidota</taxon>
        <taxon>Sphingobacteriia</taxon>
        <taxon>Sphingobacteriales</taxon>
        <taxon>Sphingobacteriaceae</taxon>
        <taxon>Sphingobacterium</taxon>
    </lineage>
</organism>
<dbReference type="Proteomes" id="UP001221558">
    <property type="component" value="Chromosome"/>
</dbReference>
<dbReference type="RefSeq" id="WP_274266071.1">
    <property type="nucleotide sequence ID" value="NZ_CP117880.1"/>
</dbReference>
<feature type="transmembrane region" description="Helical" evidence="1">
    <location>
        <begin position="52"/>
        <end position="71"/>
    </location>
</feature>
<evidence type="ECO:0000256" key="1">
    <source>
        <dbReference type="SAM" id="Phobius"/>
    </source>
</evidence>
<feature type="transmembrane region" description="Helical" evidence="1">
    <location>
        <begin position="20"/>
        <end position="40"/>
    </location>
</feature>
<feature type="transmembrane region" description="Helical" evidence="1">
    <location>
        <begin position="123"/>
        <end position="143"/>
    </location>
</feature>
<dbReference type="EMBL" id="CP117880">
    <property type="protein sequence ID" value="WDF67341.1"/>
    <property type="molecule type" value="Genomic_DNA"/>
</dbReference>
<evidence type="ECO:0000313" key="2">
    <source>
        <dbReference type="EMBL" id="WDF67341.1"/>
    </source>
</evidence>
<name>A0ABY7WCF1_9SPHI</name>
<reference evidence="2 3" key="1">
    <citation type="submission" date="2023-02" db="EMBL/GenBank/DDBJ databases">
        <title>Genome sequence of Sphingobacterium sp. KACC 22765.</title>
        <authorList>
            <person name="Kim S."/>
            <person name="Heo J."/>
            <person name="Kwon S.-W."/>
        </authorList>
    </citation>
    <scope>NUCLEOTIDE SEQUENCE [LARGE SCALE GENOMIC DNA]</scope>
    <source>
        <strain evidence="2 3">KACC 22765</strain>
    </source>
</reference>
<keyword evidence="1" id="KW-0812">Transmembrane</keyword>
<keyword evidence="1" id="KW-0472">Membrane</keyword>